<dbReference type="RefSeq" id="WP_343903730.1">
    <property type="nucleotide sequence ID" value="NZ_BAAAIS010000002.1"/>
</dbReference>
<feature type="transmembrane region" description="Helical" evidence="7">
    <location>
        <begin position="38"/>
        <end position="61"/>
    </location>
</feature>
<evidence type="ECO:0000256" key="2">
    <source>
        <dbReference type="ARBA" id="ARBA00022448"/>
    </source>
</evidence>
<evidence type="ECO:0000313" key="10">
    <source>
        <dbReference type="Proteomes" id="UP001597280"/>
    </source>
</evidence>
<evidence type="ECO:0000313" key="9">
    <source>
        <dbReference type="EMBL" id="MFD1834405.1"/>
    </source>
</evidence>
<dbReference type="Pfam" id="PF00528">
    <property type="entry name" value="BPD_transp_1"/>
    <property type="match status" value="1"/>
</dbReference>
<accession>A0ABW4PWG1</accession>
<dbReference type="InterPro" id="IPR035906">
    <property type="entry name" value="MetI-like_sf"/>
</dbReference>
<sequence>MAAPVQVEAVVASEVEGRPRRRGRRGARASHRRQSFGLFLTIVPFLVLVFLFSYFPLYGWIYSLYDYRPARGLGGSEFVGLQWFRMLVGSPTQVQQILQVMANTLAMSFLGIAASVLPLAFAVFLNEIRATWFKNLVQTLTTLPNFISWVLVYMIAFSMFSTTGMVNGTLENLGLIDEPLKFLDSDQHIWLKMALWGIWKTVGWGAILYLAAIAGIDQSLYESAKVDGAGRFQTMWHITVPQLMPTFFVLLMLSIANILNNGMEQFYVFQNAFNREHIQVLDLYVYNIGMTGNNLSLATAISMLKSVISVVLLLSVNALSKRVRGTSLV</sequence>
<feature type="transmembrane region" description="Helical" evidence="7">
    <location>
        <begin position="105"/>
        <end position="125"/>
    </location>
</feature>
<keyword evidence="5 7" id="KW-1133">Transmembrane helix</keyword>
<evidence type="ECO:0000259" key="8">
    <source>
        <dbReference type="PROSITE" id="PS50928"/>
    </source>
</evidence>
<feature type="transmembrane region" description="Helical" evidence="7">
    <location>
        <begin position="235"/>
        <end position="259"/>
    </location>
</feature>
<feature type="transmembrane region" description="Helical" evidence="7">
    <location>
        <begin position="295"/>
        <end position="319"/>
    </location>
</feature>
<keyword evidence="10" id="KW-1185">Reference proteome</keyword>
<dbReference type="CDD" id="cd06261">
    <property type="entry name" value="TM_PBP2"/>
    <property type="match status" value="1"/>
</dbReference>
<evidence type="ECO:0000256" key="5">
    <source>
        <dbReference type="ARBA" id="ARBA00022989"/>
    </source>
</evidence>
<evidence type="ECO:0000256" key="3">
    <source>
        <dbReference type="ARBA" id="ARBA00022475"/>
    </source>
</evidence>
<dbReference type="InterPro" id="IPR050809">
    <property type="entry name" value="UgpAE/MalFG_permease"/>
</dbReference>
<dbReference type="Proteomes" id="UP001597280">
    <property type="component" value="Unassembled WGS sequence"/>
</dbReference>
<dbReference type="PANTHER" id="PTHR43227:SF11">
    <property type="entry name" value="BLL4140 PROTEIN"/>
    <property type="match status" value="1"/>
</dbReference>
<comment type="caution">
    <text evidence="9">The sequence shown here is derived from an EMBL/GenBank/DDBJ whole genome shotgun (WGS) entry which is preliminary data.</text>
</comment>
<dbReference type="SUPFAM" id="SSF161098">
    <property type="entry name" value="MetI-like"/>
    <property type="match status" value="1"/>
</dbReference>
<dbReference type="EMBL" id="JBHUFL010000002">
    <property type="protein sequence ID" value="MFD1834405.1"/>
    <property type="molecule type" value="Genomic_DNA"/>
</dbReference>
<keyword evidence="4 7" id="KW-0812">Transmembrane</keyword>
<keyword evidence="6 7" id="KW-0472">Membrane</keyword>
<dbReference type="PANTHER" id="PTHR43227">
    <property type="entry name" value="BLL4140 PROTEIN"/>
    <property type="match status" value="1"/>
</dbReference>
<dbReference type="Gene3D" id="1.10.3720.10">
    <property type="entry name" value="MetI-like"/>
    <property type="match status" value="1"/>
</dbReference>
<evidence type="ECO:0000256" key="4">
    <source>
        <dbReference type="ARBA" id="ARBA00022692"/>
    </source>
</evidence>
<name>A0ABW4PWG1_9MICO</name>
<keyword evidence="2 7" id="KW-0813">Transport</keyword>
<dbReference type="PROSITE" id="PS50928">
    <property type="entry name" value="ABC_TM1"/>
    <property type="match status" value="1"/>
</dbReference>
<feature type="domain" description="ABC transmembrane type-1" evidence="8">
    <location>
        <begin position="101"/>
        <end position="316"/>
    </location>
</feature>
<reference evidence="10" key="1">
    <citation type="journal article" date="2019" name="Int. J. Syst. Evol. Microbiol.">
        <title>The Global Catalogue of Microorganisms (GCM) 10K type strain sequencing project: providing services to taxonomists for standard genome sequencing and annotation.</title>
        <authorList>
            <consortium name="The Broad Institute Genomics Platform"/>
            <consortium name="The Broad Institute Genome Sequencing Center for Infectious Disease"/>
            <person name="Wu L."/>
            <person name="Ma J."/>
        </authorList>
    </citation>
    <scope>NUCLEOTIDE SEQUENCE [LARGE SCALE GENOMIC DNA]</scope>
    <source>
        <strain evidence="10">JCM 11650</strain>
    </source>
</reference>
<feature type="transmembrane region" description="Helical" evidence="7">
    <location>
        <begin position="146"/>
        <end position="169"/>
    </location>
</feature>
<keyword evidence="3" id="KW-1003">Cell membrane</keyword>
<evidence type="ECO:0000256" key="7">
    <source>
        <dbReference type="RuleBase" id="RU363032"/>
    </source>
</evidence>
<evidence type="ECO:0000256" key="6">
    <source>
        <dbReference type="ARBA" id="ARBA00023136"/>
    </source>
</evidence>
<comment type="subcellular location">
    <subcellularLocation>
        <location evidence="1 7">Cell membrane</location>
        <topology evidence="1 7">Multi-pass membrane protein</topology>
    </subcellularLocation>
</comment>
<protein>
    <submittedName>
        <fullName evidence="9">ABC transporter permease</fullName>
    </submittedName>
</protein>
<dbReference type="InterPro" id="IPR000515">
    <property type="entry name" value="MetI-like"/>
</dbReference>
<feature type="transmembrane region" description="Helical" evidence="7">
    <location>
        <begin position="189"/>
        <end position="214"/>
    </location>
</feature>
<evidence type="ECO:0000256" key="1">
    <source>
        <dbReference type="ARBA" id="ARBA00004651"/>
    </source>
</evidence>
<comment type="similarity">
    <text evidence="7">Belongs to the binding-protein-dependent transport system permease family.</text>
</comment>
<gene>
    <name evidence="9" type="ORF">ACFSDA_04865</name>
</gene>
<proteinExistence type="inferred from homology"/>
<organism evidence="9 10">
    <name type="scientific">Brachybacterium rhamnosum</name>
    <dbReference type="NCBI Taxonomy" id="173361"/>
    <lineage>
        <taxon>Bacteria</taxon>
        <taxon>Bacillati</taxon>
        <taxon>Actinomycetota</taxon>
        <taxon>Actinomycetes</taxon>
        <taxon>Micrococcales</taxon>
        <taxon>Dermabacteraceae</taxon>
        <taxon>Brachybacterium</taxon>
    </lineage>
</organism>